<dbReference type="EMBL" id="CP025197">
    <property type="protein sequence ID" value="AUG57370.1"/>
    <property type="molecule type" value="Genomic_DNA"/>
</dbReference>
<dbReference type="CDD" id="cd00565">
    <property type="entry name" value="Ubl_ThiS"/>
    <property type="match status" value="1"/>
</dbReference>
<evidence type="ECO:0000313" key="4">
    <source>
        <dbReference type="Proteomes" id="UP000239720"/>
    </source>
</evidence>
<dbReference type="EMBL" id="NEMB01000003">
    <property type="protein sequence ID" value="PQQ67297.1"/>
    <property type="molecule type" value="Genomic_DNA"/>
</dbReference>
<name>A0A2K9EPF1_9FIRM</name>
<sequence>MFISLNGKKTEIKEGMTLKELIDEKGLEPERIVVEHNYQVLRQEEWEKTILKENDNLEVLRFVGGG</sequence>
<dbReference type="InterPro" id="IPR010035">
    <property type="entry name" value="Thi_S"/>
</dbReference>
<gene>
    <name evidence="2" type="ORF">B9R14_11425</name>
    <name evidence="1" type="ORF">HVS_07265</name>
</gene>
<reference evidence="2 4" key="2">
    <citation type="journal article" date="2018" name="Syst. Appl. Microbiol.">
        <title>Characterization and high-quality draft genome sequence of Herbivorax saccincola A7, an anaerobic, alkaliphilic, thermophilic, cellulolytic, and xylanolytic bacterium.</title>
        <authorList>
            <person name="Aikawa S."/>
            <person name="Baramee S."/>
            <person name="Sermsathanaswadi J."/>
            <person name="Thianheng P."/>
            <person name="Tachaapaikoon C."/>
            <person name="Shikata A."/>
            <person name="Waeonukul R."/>
            <person name="Pason P."/>
            <person name="Ratanakhanokchai K."/>
            <person name="Kosugi A."/>
        </authorList>
    </citation>
    <scope>NUCLEOTIDE SEQUENCE [LARGE SCALE GENOMIC DNA]</scope>
    <source>
        <strain evidence="2 4">A7</strain>
    </source>
</reference>
<dbReference type="AlphaFoldDB" id="A0A2K9EPF1"/>
<dbReference type="Proteomes" id="UP000233534">
    <property type="component" value="Chromosome"/>
</dbReference>
<keyword evidence="3" id="KW-1185">Reference proteome</keyword>
<dbReference type="InterPro" id="IPR012675">
    <property type="entry name" value="Beta-grasp_dom_sf"/>
</dbReference>
<dbReference type="Gene3D" id="3.10.20.30">
    <property type="match status" value="1"/>
</dbReference>
<evidence type="ECO:0000313" key="1">
    <source>
        <dbReference type="EMBL" id="AUG57370.1"/>
    </source>
</evidence>
<dbReference type="SUPFAM" id="SSF54285">
    <property type="entry name" value="MoaD/ThiS"/>
    <property type="match status" value="1"/>
</dbReference>
<evidence type="ECO:0000313" key="3">
    <source>
        <dbReference type="Proteomes" id="UP000233534"/>
    </source>
</evidence>
<dbReference type="Proteomes" id="UP000239720">
    <property type="component" value="Unassembled WGS sequence"/>
</dbReference>
<accession>A0A2K9EPF1</accession>
<dbReference type="Pfam" id="PF02597">
    <property type="entry name" value="ThiS"/>
    <property type="match status" value="1"/>
</dbReference>
<dbReference type="KEGG" id="hsc:HVS_07265"/>
<organism evidence="1 3">
    <name type="scientific">Acetivibrio saccincola</name>
    <dbReference type="NCBI Taxonomy" id="1677857"/>
    <lineage>
        <taxon>Bacteria</taxon>
        <taxon>Bacillati</taxon>
        <taxon>Bacillota</taxon>
        <taxon>Clostridia</taxon>
        <taxon>Eubacteriales</taxon>
        <taxon>Oscillospiraceae</taxon>
        <taxon>Acetivibrio</taxon>
    </lineage>
</organism>
<dbReference type="PANTHER" id="PTHR34472:SF1">
    <property type="entry name" value="SULFUR CARRIER PROTEIN THIS"/>
    <property type="match status" value="1"/>
</dbReference>
<proteinExistence type="predicted"/>
<protein>
    <submittedName>
        <fullName evidence="1">Bifunctional sulfur carrier protein/thiazole synthase protein</fullName>
    </submittedName>
    <submittedName>
        <fullName evidence="2">Thiamine biosynthesis protein ThiS</fullName>
    </submittedName>
</protein>
<dbReference type="NCBIfam" id="TIGR01683">
    <property type="entry name" value="thiS"/>
    <property type="match status" value="1"/>
</dbReference>
<dbReference type="InterPro" id="IPR003749">
    <property type="entry name" value="ThiS/MoaD-like"/>
</dbReference>
<evidence type="ECO:0000313" key="2">
    <source>
        <dbReference type="EMBL" id="PQQ67297.1"/>
    </source>
</evidence>
<dbReference type="RefSeq" id="WP_101300659.1">
    <property type="nucleotide sequence ID" value="NZ_CP025197.1"/>
</dbReference>
<dbReference type="OrthoDB" id="9810692at2"/>
<dbReference type="PANTHER" id="PTHR34472">
    <property type="entry name" value="SULFUR CARRIER PROTEIN THIS"/>
    <property type="match status" value="1"/>
</dbReference>
<dbReference type="InterPro" id="IPR016155">
    <property type="entry name" value="Mopterin_synth/thiamin_S_b"/>
</dbReference>
<reference evidence="1 3" key="1">
    <citation type="submission" date="2017-12" db="EMBL/GenBank/DDBJ databases">
        <title>Complete genome sequence of Herbivorax saccincola GGR1, a novel Cellulosome-producing hydrolytic bacterium in a thermophilic biogas plant, established by Illumina and Nanopore MinION sequencing.</title>
        <authorList>
            <person name="Pechtl A."/>
            <person name="Ruckert C."/>
            <person name="Koeck D.E."/>
            <person name="Maus I."/>
            <person name="Winkler A."/>
            <person name="Kalinowski J."/>
            <person name="Puhler A."/>
            <person name="Schwarz W.W."/>
            <person name="Zverlov V.V."/>
            <person name="Schluter A."/>
            <person name="Liebl W."/>
        </authorList>
    </citation>
    <scope>NUCLEOTIDE SEQUENCE [LARGE SCALE GENOMIC DNA]</scope>
    <source>
        <strain evidence="1">GGR1</strain>
        <strain evidence="3">SR1</strain>
    </source>
</reference>